<dbReference type="SUPFAM" id="SSF69118">
    <property type="entry name" value="AhpD-like"/>
    <property type="match status" value="1"/>
</dbReference>
<name>I0KB95_9BACT</name>
<dbReference type="EMBL" id="HE796683">
    <property type="protein sequence ID" value="CCH01398.1"/>
    <property type="molecule type" value="Genomic_DNA"/>
</dbReference>
<reference evidence="1 2" key="1">
    <citation type="journal article" date="2012" name="J. Bacteriol.">
        <title>Genome Sequence of Fibrella aestuarina BUZ 2T, a Filamentous Marine Bacterium.</title>
        <authorList>
            <person name="Filippini M."/>
            <person name="Qi W."/>
            <person name="Blom J."/>
            <person name="Goesmann A."/>
            <person name="Smits T.H."/>
            <person name="Bagheri H.C."/>
        </authorList>
    </citation>
    <scope>NUCLEOTIDE SEQUENCE [LARGE SCALE GENOMIC DNA]</scope>
    <source>
        <strain evidence="2">BUZ 2T</strain>
    </source>
</reference>
<keyword evidence="2" id="KW-1185">Reference proteome</keyword>
<dbReference type="KEGG" id="fae:FAES_3390"/>
<sequence>MTHRPDVMPPRIDPLPETAASDALKAAWAKHIDDYPGSRITNMKATLSHSPLAFDVYMQWYPLYHAVIGIVGERSAYLFAHAISEASNCPLCTTFFRKIIIQNGERPEDLRLTDAEQHLLNFGAAIAQNRGDVPDEVYAPIGHRFSAGDVVTLVAFAGQMIATNLINNVLHVTIDDYLYPYLPLTQSADRTTGSPDRTTHA</sequence>
<dbReference type="STRING" id="1166018.FAES_3390"/>
<dbReference type="PATRIC" id="fig|1166018.3.peg.5166"/>
<evidence type="ECO:0008006" key="3">
    <source>
        <dbReference type="Google" id="ProtNLM"/>
    </source>
</evidence>
<dbReference type="eggNOG" id="COG2128">
    <property type="taxonomic scope" value="Bacteria"/>
</dbReference>
<protein>
    <recommendedName>
        <fullName evidence="3">Carboxymuconolactone decarboxylase-like domain-containing protein</fullName>
    </recommendedName>
</protein>
<organism evidence="1 2">
    <name type="scientific">Fibrella aestuarina BUZ 2</name>
    <dbReference type="NCBI Taxonomy" id="1166018"/>
    <lineage>
        <taxon>Bacteria</taxon>
        <taxon>Pseudomonadati</taxon>
        <taxon>Bacteroidota</taxon>
        <taxon>Cytophagia</taxon>
        <taxon>Cytophagales</taxon>
        <taxon>Spirosomataceae</taxon>
        <taxon>Fibrella</taxon>
    </lineage>
</organism>
<proteinExistence type="predicted"/>
<accession>I0KB95</accession>
<dbReference type="Proteomes" id="UP000011058">
    <property type="component" value="Chromosome"/>
</dbReference>
<evidence type="ECO:0000313" key="2">
    <source>
        <dbReference type="Proteomes" id="UP000011058"/>
    </source>
</evidence>
<dbReference type="AlphaFoldDB" id="I0KB95"/>
<gene>
    <name evidence="1" type="ORF">FAES_3390</name>
</gene>
<dbReference type="Gene3D" id="1.20.1290.10">
    <property type="entry name" value="AhpD-like"/>
    <property type="match status" value="1"/>
</dbReference>
<evidence type="ECO:0000313" key="1">
    <source>
        <dbReference type="EMBL" id="CCH01398.1"/>
    </source>
</evidence>
<dbReference type="InterPro" id="IPR029032">
    <property type="entry name" value="AhpD-like"/>
</dbReference>
<dbReference type="HOGENOM" id="CLU_111515_0_0_10"/>